<gene>
    <name evidence="10" type="ORF">FE257_008147</name>
</gene>
<protein>
    <recommendedName>
        <fullName evidence="12">Cytochrome P450 monooxygenase</fullName>
    </recommendedName>
</protein>
<keyword evidence="3 8" id="KW-0349">Heme</keyword>
<evidence type="ECO:0008006" key="12">
    <source>
        <dbReference type="Google" id="ProtNLM"/>
    </source>
</evidence>
<dbReference type="InterPro" id="IPR050121">
    <property type="entry name" value="Cytochrome_P450_monoxygenase"/>
</dbReference>
<keyword evidence="5 9" id="KW-0560">Oxidoreductase</keyword>
<evidence type="ECO:0000256" key="5">
    <source>
        <dbReference type="ARBA" id="ARBA00023002"/>
    </source>
</evidence>
<proteinExistence type="inferred from homology"/>
<dbReference type="GO" id="GO:0016705">
    <property type="term" value="F:oxidoreductase activity, acting on paired donors, with incorporation or reduction of molecular oxygen"/>
    <property type="evidence" value="ECO:0007669"/>
    <property type="project" value="InterPro"/>
</dbReference>
<dbReference type="SUPFAM" id="SSF48264">
    <property type="entry name" value="Cytochrome P450"/>
    <property type="match status" value="1"/>
</dbReference>
<dbReference type="CDD" id="cd11058">
    <property type="entry name" value="CYP60B-like"/>
    <property type="match status" value="1"/>
</dbReference>
<dbReference type="Pfam" id="PF00067">
    <property type="entry name" value="p450"/>
    <property type="match status" value="1"/>
</dbReference>
<dbReference type="InterPro" id="IPR036396">
    <property type="entry name" value="Cyt_P450_sf"/>
</dbReference>
<dbReference type="EMBL" id="VCAU01000041">
    <property type="protein sequence ID" value="KAF9888977.1"/>
    <property type="molecule type" value="Genomic_DNA"/>
</dbReference>
<evidence type="ECO:0000313" key="11">
    <source>
        <dbReference type="Proteomes" id="UP001194746"/>
    </source>
</evidence>
<keyword evidence="7 9" id="KW-0503">Monooxygenase</keyword>
<reference evidence="10" key="2">
    <citation type="submission" date="2020-02" db="EMBL/GenBank/DDBJ databases">
        <authorList>
            <person name="Gilchrist C.L.M."/>
            <person name="Chooi Y.-H."/>
        </authorList>
    </citation>
    <scope>NUCLEOTIDE SEQUENCE</scope>
    <source>
        <strain evidence="10">MST-FP2251</strain>
    </source>
</reference>
<evidence type="ECO:0000256" key="8">
    <source>
        <dbReference type="PIRSR" id="PIRSR602401-1"/>
    </source>
</evidence>
<accession>A0AAD4CNU4</accession>
<dbReference type="GO" id="GO:0020037">
    <property type="term" value="F:heme binding"/>
    <property type="evidence" value="ECO:0007669"/>
    <property type="project" value="InterPro"/>
</dbReference>
<dbReference type="Proteomes" id="UP001194746">
    <property type="component" value="Unassembled WGS sequence"/>
</dbReference>
<comment type="cofactor">
    <cofactor evidence="1 8">
        <name>heme</name>
        <dbReference type="ChEBI" id="CHEBI:30413"/>
    </cofactor>
</comment>
<evidence type="ECO:0000256" key="9">
    <source>
        <dbReference type="RuleBase" id="RU000461"/>
    </source>
</evidence>
<dbReference type="Gene3D" id="1.10.630.10">
    <property type="entry name" value="Cytochrome P450"/>
    <property type="match status" value="1"/>
</dbReference>
<evidence type="ECO:0000256" key="3">
    <source>
        <dbReference type="ARBA" id="ARBA00022617"/>
    </source>
</evidence>
<evidence type="ECO:0000256" key="6">
    <source>
        <dbReference type="ARBA" id="ARBA00023004"/>
    </source>
</evidence>
<name>A0AAD4CNU4_ASPNN</name>
<dbReference type="GO" id="GO:0004497">
    <property type="term" value="F:monooxygenase activity"/>
    <property type="evidence" value="ECO:0007669"/>
    <property type="project" value="UniProtKB-KW"/>
</dbReference>
<dbReference type="PRINTS" id="PR00463">
    <property type="entry name" value="EP450I"/>
</dbReference>
<dbReference type="InterPro" id="IPR002401">
    <property type="entry name" value="Cyt_P450_E_grp-I"/>
</dbReference>
<comment type="similarity">
    <text evidence="2 9">Belongs to the cytochrome P450 family.</text>
</comment>
<keyword evidence="4 8" id="KW-0479">Metal-binding</keyword>
<dbReference type="PANTHER" id="PTHR24305">
    <property type="entry name" value="CYTOCHROME P450"/>
    <property type="match status" value="1"/>
</dbReference>
<dbReference type="InterPro" id="IPR001128">
    <property type="entry name" value="Cyt_P450"/>
</dbReference>
<evidence type="ECO:0000256" key="1">
    <source>
        <dbReference type="ARBA" id="ARBA00001971"/>
    </source>
</evidence>
<keyword evidence="11" id="KW-1185">Reference proteome</keyword>
<evidence type="ECO:0000313" key="10">
    <source>
        <dbReference type="EMBL" id="KAF9888977.1"/>
    </source>
</evidence>
<dbReference type="PANTHER" id="PTHR24305:SF210">
    <property type="entry name" value="CYTOCHROME P450 MONOOXYGENASE ASQL-RELATED"/>
    <property type="match status" value="1"/>
</dbReference>
<dbReference type="GO" id="GO:0005506">
    <property type="term" value="F:iron ion binding"/>
    <property type="evidence" value="ECO:0007669"/>
    <property type="project" value="InterPro"/>
</dbReference>
<reference evidence="10" key="1">
    <citation type="journal article" date="2019" name="Beilstein J. Org. Chem.">
        <title>Nanangenines: drimane sesquiterpenoids as the dominant metabolite cohort of a novel Australian fungus, Aspergillus nanangensis.</title>
        <authorList>
            <person name="Lacey H.J."/>
            <person name="Gilchrist C.L.M."/>
            <person name="Crombie A."/>
            <person name="Kalaitzis J.A."/>
            <person name="Vuong D."/>
            <person name="Rutledge P.J."/>
            <person name="Turner P."/>
            <person name="Pitt J.I."/>
            <person name="Lacey E."/>
            <person name="Chooi Y.H."/>
            <person name="Piggott A.M."/>
        </authorList>
    </citation>
    <scope>NUCLEOTIDE SEQUENCE</scope>
    <source>
        <strain evidence="10">MST-FP2251</strain>
    </source>
</reference>
<sequence>MLSVGGILALLALSGVLLILYGLAIGVYNVFFHPLRQFPGPRLWATSFIFRHFAAMRGDLDWSIKEFHAQYGEVVRFSPEELSFTNERAWKDIYGHKTLPLAKDPMLYNSVKLGADGASSIFNASPDAHPVIRKQLAFAFSDKALREQEPLIKAYIDLLMEKLRDTAHSKTPADLVRWYNFTTFDLIGDLAVGRSFGCLHDNEYHTWVRGLTEGTKIGPYIRTMATYTDIKWLWRVLAPEAIKQARLRHEMYVRDTTAERLSRGILEERKDFLSYILKNRDGKEGLTDAEVTANAGFLIIAGSEAASTALSGITFNLLKTPWALERATREVRAAFGSEDEITFASTSTNLPYLMACISEGMRAFPPGPTIPPRRTTPGDTLTDIAGYQVPGWTSVGVHPLSTTHSPANFYMPDNFIPERWLPSATQDPSSPYYHDRREAVQPFSVGPRSCLGKSLAYNEMRVILARLLWNFDLVLCSESAAWDKQATYTLWEKKPLMCQLQDVRAG</sequence>
<comment type="caution">
    <text evidence="10">The sequence shown here is derived from an EMBL/GenBank/DDBJ whole genome shotgun (WGS) entry which is preliminary data.</text>
</comment>
<dbReference type="AlphaFoldDB" id="A0AAD4CNU4"/>
<dbReference type="PROSITE" id="PS00086">
    <property type="entry name" value="CYTOCHROME_P450"/>
    <property type="match status" value="1"/>
</dbReference>
<evidence type="ECO:0000256" key="7">
    <source>
        <dbReference type="ARBA" id="ARBA00023033"/>
    </source>
</evidence>
<keyword evidence="6 8" id="KW-0408">Iron</keyword>
<dbReference type="PRINTS" id="PR00385">
    <property type="entry name" value="P450"/>
</dbReference>
<evidence type="ECO:0000256" key="2">
    <source>
        <dbReference type="ARBA" id="ARBA00010617"/>
    </source>
</evidence>
<evidence type="ECO:0000256" key="4">
    <source>
        <dbReference type="ARBA" id="ARBA00022723"/>
    </source>
</evidence>
<feature type="binding site" description="axial binding residue" evidence="8">
    <location>
        <position position="450"/>
    </location>
    <ligand>
        <name>heme</name>
        <dbReference type="ChEBI" id="CHEBI:30413"/>
    </ligand>
    <ligandPart>
        <name>Fe</name>
        <dbReference type="ChEBI" id="CHEBI:18248"/>
    </ligandPart>
</feature>
<organism evidence="10 11">
    <name type="scientific">Aspergillus nanangensis</name>
    <dbReference type="NCBI Taxonomy" id="2582783"/>
    <lineage>
        <taxon>Eukaryota</taxon>
        <taxon>Fungi</taxon>
        <taxon>Dikarya</taxon>
        <taxon>Ascomycota</taxon>
        <taxon>Pezizomycotina</taxon>
        <taxon>Eurotiomycetes</taxon>
        <taxon>Eurotiomycetidae</taxon>
        <taxon>Eurotiales</taxon>
        <taxon>Aspergillaceae</taxon>
        <taxon>Aspergillus</taxon>
        <taxon>Aspergillus subgen. Circumdati</taxon>
    </lineage>
</organism>
<dbReference type="InterPro" id="IPR017972">
    <property type="entry name" value="Cyt_P450_CS"/>
</dbReference>